<dbReference type="PROSITE" id="PS50802">
    <property type="entry name" value="OTU"/>
    <property type="match status" value="1"/>
</dbReference>
<evidence type="ECO:0000256" key="5">
    <source>
        <dbReference type="ARBA" id="ARBA00022801"/>
    </source>
</evidence>
<dbReference type="Gene3D" id="3.30.200.60">
    <property type="entry name" value="Peptidase C65 Otubain, subdomain 1"/>
    <property type="match status" value="1"/>
</dbReference>
<dbReference type="AlphaFoldDB" id="A0DP51"/>
<evidence type="ECO:0000256" key="6">
    <source>
        <dbReference type="ARBA" id="ARBA00022807"/>
    </source>
</evidence>
<accession>A0DP51</accession>
<evidence type="ECO:0000256" key="2">
    <source>
        <dbReference type="ARBA" id="ARBA00012759"/>
    </source>
</evidence>
<feature type="compositionally biased region" description="Basic and acidic residues" evidence="7">
    <location>
        <begin position="89"/>
        <end position="119"/>
    </location>
</feature>
<feature type="region of interest" description="Disordered" evidence="7">
    <location>
        <begin position="52"/>
        <end position="119"/>
    </location>
</feature>
<dbReference type="PANTHER" id="PTHR12931">
    <property type="entry name" value="UBIQUITIN THIOLESTERASE PROTEIN OTUB"/>
    <property type="match status" value="1"/>
</dbReference>
<dbReference type="Proteomes" id="UP000000600">
    <property type="component" value="Unassembled WGS sequence"/>
</dbReference>
<dbReference type="EC" id="3.4.19.12" evidence="2"/>
<evidence type="ECO:0000259" key="9">
    <source>
        <dbReference type="PROSITE" id="PS50802"/>
    </source>
</evidence>
<sequence length="583" mass="69444">MSSEIWRLFDQVQPVLLFLMMCIVVWIWVWCTQLNDSIKRIEKLKNESLLQNGKLTNHNSSEKNNNRKNQKKKNDHKTPQNPQSNLNHENQDKQDSQESIEKDQVENSKKQKQIESLKQKESLIEQQSYEINNLKIEYQSIKKENERIQEENKGIKEENITMKEAIQKLEQLQNQIQSEMKEQKKKLNEMPLLFEKETNKKNDNFQEEMKQLKNQLQGEIRQLQGEIKQLIDQVQNQQAIINDQSQEVRHDITKVNQNLEILNKRLERVEEQILDQKNQIQKIGNPQEKIEQLTNEIQKMKEDLKKLIPPSPSPPLPPSPPPLPQDDTIISKLYNLTCRARSVQPQYRNFVSDFQNQSCLIQEYSFKMEFKNKLKQQLNGMRRARGDGNCFYTSFVFQYLDFMINNSKNAQYEQLIQQISMLPFEIYYGNEMYNQNDFDNMKYKFIGVCQHLRSQIEEERQNQFFQYFKDEENEFYGLSIVFLRNLAFKFCSEDSEISVNFQALGLNLKEQLLEWEFDCQSNENVITILSQKLNIHTIVFQIENQSFQILEYNFSSNPITKIYLLFQPGHYNIGIPKVEQQLE</sequence>
<keyword evidence="3" id="KW-0645">Protease</keyword>
<dbReference type="STRING" id="5888.A0DP51"/>
<dbReference type="InterPro" id="IPR042468">
    <property type="entry name" value="Peptidase_C65_otubain_sub1"/>
</dbReference>
<dbReference type="RefSeq" id="XP_001452215.1">
    <property type="nucleotide sequence ID" value="XM_001452178.2"/>
</dbReference>
<evidence type="ECO:0000256" key="8">
    <source>
        <dbReference type="SAM" id="Phobius"/>
    </source>
</evidence>
<dbReference type="HOGENOM" id="CLU_468124_0_0_1"/>
<dbReference type="InterPro" id="IPR003323">
    <property type="entry name" value="OTU_dom"/>
</dbReference>
<reference evidence="10 11" key="1">
    <citation type="journal article" date="2006" name="Nature">
        <title>Global trends of whole-genome duplications revealed by the ciliate Paramecium tetraurelia.</title>
        <authorList>
            <consortium name="Genoscope"/>
            <person name="Aury J.-M."/>
            <person name="Jaillon O."/>
            <person name="Duret L."/>
            <person name="Noel B."/>
            <person name="Jubin C."/>
            <person name="Porcel B.M."/>
            <person name="Segurens B."/>
            <person name="Daubin V."/>
            <person name="Anthouard V."/>
            <person name="Aiach N."/>
            <person name="Arnaiz O."/>
            <person name="Billaut A."/>
            <person name="Beisson J."/>
            <person name="Blanc I."/>
            <person name="Bouhouche K."/>
            <person name="Camara F."/>
            <person name="Duharcourt S."/>
            <person name="Guigo R."/>
            <person name="Gogendeau D."/>
            <person name="Katinka M."/>
            <person name="Keller A.-M."/>
            <person name="Kissmehl R."/>
            <person name="Klotz C."/>
            <person name="Koll F."/>
            <person name="Le Moue A."/>
            <person name="Lepere C."/>
            <person name="Malinsky S."/>
            <person name="Nowacki M."/>
            <person name="Nowak J.K."/>
            <person name="Plattner H."/>
            <person name="Poulain J."/>
            <person name="Ruiz F."/>
            <person name="Serrano V."/>
            <person name="Zagulski M."/>
            <person name="Dessen P."/>
            <person name="Betermier M."/>
            <person name="Weissenbach J."/>
            <person name="Scarpelli C."/>
            <person name="Schachter V."/>
            <person name="Sperling L."/>
            <person name="Meyer E."/>
            <person name="Cohen J."/>
            <person name="Wincker P."/>
        </authorList>
    </citation>
    <scope>NUCLEOTIDE SEQUENCE [LARGE SCALE GENOMIC DNA]</scope>
    <source>
        <strain evidence="10 11">Stock d4-2</strain>
    </source>
</reference>
<dbReference type="EMBL" id="CT868529">
    <property type="protein sequence ID" value="CAK84818.1"/>
    <property type="molecule type" value="Genomic_DNA"/>
</dbReference>
<dbReference type="PANTHER" id="PTHR12931:SF15">
    <property type="entry name" value="UBIQUITIN THIOESTERASE OTUBAIN-LIKE"/>
    <property type="match status" value="1"/>
</dbReference>
<dbReference type="Pfam" id="PF10275">
    <property type="entry name" value="Peptidase_C65"/>
    <property type="match status" value="1"/>
</dbReference>
<feature type="compositionally biased region" description="Basic residues" evidence="7">
    <location>
        <begin position="66"/>
        <end position="75"/>
    </location>
</feature>
<feature type="compositionally biased region" description="Polar residues" evidence="7">
    <location>
        <begin position="79"/>
        <end position="88"/>
    </location>
</feature>
<dbReference type="GO" id="GO:0043130">
    <property type="term" value="F:ubiquitin binding"/>
    <property type="evidence" value="ECO:0000318"/>
    <property type="project" value="GO_Central"/>
</dbReference>
<dbReference type="GeneID" id="5038000"/>
<protein>
    <recommendedName>
        <fullName evidence="2">ubiquitinyl hydrolase 1</fullName>
        <ecNumber evidence="2">3.4.19.12</ecNumber>
    </recommendedName>
</protein>
<dbReference type="InterPro" id="IPR042467">
    <property type="entry name" value="Peptidase_C65_otubain_sub2"/>
</dbReference>
<organism evidence="10 11">
    <name type="scientific">Paramecium tetraurelia</name>
    <dbReference type="NCBI Taxonomy" id="5888"/>
    <lineage>
        <taxon>Eukaryota</taxon>
        <taxon>Sar</taxon>
        <taxon>Alveolata</taxon>
        <taxon>Ciliophora</taxon>
        <taxon>Intramacronucleata</taxon>
        <taxon>Oligohymenophorea</taxon>
        <taxon>Peniculida</taxon>
        <taxon>Parameciidae</taxon>
        <taxon>Paramecium</taxon>
    </lineage>
</organism>
<evidence type="ECO:0000256" key="3">
    <source>
        <dbReference type="ARBA" id="ARBA00022670"/>
    </source>
</evidence>
<dbReference type="GO" id="GO:0004843">
    <property type="term" value="F:cysteine-type deubiquitinase activity"/>
    <property type="evidence" value="ECO:0000318"/>
    <property type="project" value="GO_Central"/>
</dbReference>
<dbReference type="CDD" id="cd22749">
    <property type="entry name" value="Otubain_C65"/>
    <property type="match status" value="1"/>
</dbReference>
<dbReference type="SUPFAM" id="SSF54001">
    <property type="entry name" value="Cysteine proteinases"/>
    <property type="match status" value="1"/>
</dbReference>
<comment type="catalytic activity">
    <reaction evidence="1">
        <text>Thiol-dependent hydrolysis of ester, thioester, amide, peptide and isopeptide bonds formed by the C-terminal Gly of ubiquitin (a 76-residue protein attached to proteins as an intracellular targeting signal).</text>
        <dbReference type="EC" id="3.4.19.12"/>
    </reaction>
</comment>
<keyword evidence="8" id="KW-0472">Membrane</keyword>
<evidence type="ECO:0000313" key="10">
    <source>
        <dbReference type="EMBL" id="CAK84818.1"/>
    </source>
</evidence>
<dbReference type="OrthoDB" id="18915at2759"/>
<keyword evidence="6" id="KW-0788">Thiol protease</keyword>
<evidence type="ECO:0000256" key="4">
    <source>
        <dbReference type="ARBA" id="ARBA00022786"/>
    </source>
</evidence>
<evidence type="ECO:0000313" key="11">
    <source>
        <dbReference type="Proteomes" id="UP000000600"/>
    </source>
</evidence>
<dbReference type="KEGG" id="ptm:GSPATT00018999001"/>
<dbReference type="InParanoid" id="A0DP51"/>
<proteinExistence type="predicted"/>
<dbReference type="GO" id="GO:0006508">
    <property type="term" value="P:proteolysis"/>
    <property type="evidence" value="ECO:0007669"/>
    <property type="project" value="UniProtKB-KW"/>
</dbReference>
<name>A0DP51_PARTE</name>
<keyword evidence="11" id="KW-1185">Reference proteome</keyword>
<dbReference type="FunFam" id="1.20.1300.20:FF:000006">
    <property type="entry name" value="Uncharacterized protein"/>
    <property type="match status" value="1"/>
</dbReference>
<gene>
    <name evidence="10" type="ORF">GSPATT00018999001</name>
</gene>
<dbReference type="Gene3D" id="1.20.1300.20">
    <property type="entry name" value="Peptidase C65 Otubain, subdomain 2"/>
    <property type="match status" value="1"/>
</dbReference>
<keyword evidence="4" id="KW-0833">Ubl conjugation pathway</keyword>
<feature type="transmembrane region" description="Helical" evidence="8">
    <location>
        <begin position="12"/>
        <end position="30"/>
    </location>
</feature>
<evidence type="ECO:0000256" key="7">
    <source>
        <dbReference type="SAM" id="MobiDB-lite"/>
    </source>
</evidence>
<keyword evidence="5" id="KW-0378">Hydrolase</keyword>
<dbReference type="InterPro" id="IPR019400">
    <property type="entry name" value="Peptidase_C65_otubain"/>
</dbReference>
<keyword evidence="8" id="KW-1133">Transmembrane helix</keyword>
<evidence type="ECO:0000256" key="1">
    <source>
        <dbReference type="ARBA" id="ARBA00000707"/>
    </source>
</evidence>
<feature type="domain" description="OTU" evidence="9">
    <location>
        <begin position="379"/>
        <end position="577"/>
    </location>
</feature>
<keyword evidence="8" id="KW-0812">Transmembrane</keyword>
<dbReference type="InterPro" id="IPR038765">
    <property type="entry name" value="Papain-like_cys_pep_sf"/>
</dbReference>